<feature type="domain" description="SH2" evidence="5">
    <location>
        <begin position="571"/>
        <end position="662"/>
    </location>
</feature>
<feature type="compositionally biased region" description="Acidic residues" evidence="3">
    <location>
        <begin position="97"/>
        <end position="106"/>
    </location>
</feature>
<dbReference type="Gene3D" id="2.30.29.30">
    <property type="entry name" value="Pleckstrin-homology domain (PH domain)/Phosphotyrosine-binding domain (PTB)"/>
    <property type="match status" value="1"/>
</dbReference>
<sequence>MLHRPKYSRFRNDSVTSADERTSGGAARDGPAQLAACPEMDGGGGGAGASAGPGPGPLPGHGAAPATVAAPASFPDRSPPPIAVHAGGAAKSFDGAVADDEEEEDSESFRDNGDYLTQCSDTDEDGEEAACAAGQLCGLLPRVKLPGPTALSEAAAGGHGGAPAGASPGGGGDVGASAGPRGNDDGATRPTDADPPPSDMDLRAALASRETEAAAVAATATALGGRPGPYGGDPGPAGTAASKAAAGWPHPVERITGAGVSYLVKYLGCMEVLQSMRALPFSTRTQLTREVIARVSEVCPSTKPGLKKRKPVDKAVEEALGPTNQSFSGRSITLTISLGNVSLTTVDGKQIIATHHMQSISFASGGDMDMADYVAYVAKDPVNQRACHVLECGEGIAQQVIGTIGQAFELRFRQFLQSPGPMRTGHDRGSEDERDPRCNYYNSVLGKEPPAGGLLDARLQLSVMHTEGLPLLEIPVSCSPGRRKGVGLVSWDRPTIPEPPAGEPGGRCYVNTRLGGGAAAGDAAQRRPLAATAASPRDAFDMRPFHDALAPPQGVPASGGSVDAALRAEAWYHGPIARKDAETLVRRDGEFLVRASTSSRGQFVLTGSQGGLARHVLLVDPTGVVRTKDHRFDSVSHLIRYHRDFRLPIISAGSELCLVWPVERRQPLP</sequence>
<evidence type="ECO:0000256" key="2">
    <source>
        <dbReference type="PROSITE-ProRule" id="PRU00191"/>
    </source>
</evidence>
<dbReference type="InterPro" id="IPR011993">
    <property type="entry name" value="PH-like_dom_sf"/>
</dbReference>
<dbReference type="InterPro" id="IPR006020">
    <property type="entry name" value="PTB/PI_dom"/>
</dbReference>
<dbReference type="Gene3D" id="3.30.505.10">
    <property type="entry name" value="SH2 domain"/>
    <property type="match status" value="1"/>
</dbReference>
<dbReference type="PRINTS" id="PR00401">
    <property type="entry name" value="SH2DOMAIN"/>
</dbReference>
<dbReference type="InterPro" id="IPR035676">
    <property type="entry name" value="SHC_SH2"/>
</dbReference>
<feature type="compositionally biased region" description="Gly residues" evidence="3">
    <location>
        <begin position="41"/>
        <end position="53"/>
    </location>
</feature>
<dbReference type="PROSITE" id="PS01179">
    <property type="entry name" value="PID"/>
    <property type="match status" value="1"/>
</dbReference>
<organism evidence="6 7">
    <name type="scientific">Petromyzon marinus</name>
    <name type="common">Sea lamprey</name>
    <dbReference type="NCBI Taxonomy" id="7757"/>
    <lineage>
        <taxon>Eukaryota</taxon>
        <taxon>Metazoa</taxon>
        <taxon>Chordata</taxon>
        <taxon>Craniata</taxon>
        <taxon>Vertebrata</taxon>
        <taxon>Cyclostomata</taxon>
        <taxon>Hyperoartia</taxon>
        <taxon>Petromyzontiformes</taxon>
        <taxon>Petromyzontidae</taxon>
        <taxon>Petromyzon</taxon>
    </lineage>
</organism>
<dbReference type="InterPro" id="IPR000980">
    <property type="entry name" value="SH2"/>
</dbReference>
<dbReference type="KEGG" id="pmrn:116950676"/>
<feature type="region of interest" description="Disordered" evidence="3">
    <location>
        <begin position="151"/>
        <end position="201"/>
    </location>
</feature>
<feature type="region of interest" description="Disordered" evidence="3">
    <location>
        <begin position="1"/>
        <end position="127"/>
    </location>
</feature>
<evidence type="ECO:0000259" key="4">
    <source>
        <dbReference type="PROSITE" id="PS01179"/>
    </source>
</evidence>
<dbReference type="PANTHER" id="PTHR10337">
    <property type="entry name" value="SHC TRANSFORMING PROTEIN"/>
    <property type="match status" value="1"/>
</dbReference>
<accession>A0AAJ7TWZ3</accession>
<dbReference type="SMART" id="SM00252">
    <property type="entry name" value="SH2"/>
    <property type="match status" value="1"/>
</dbReference>
<evidence type="ECO:0000313" key="6">
    <source>
        <dbReference type="Proteomes" id="UP001318040"/>
    </source>
</evidence>
<feature type="compositionally biased region" description="Gly residues" evidence="3">
    <location>
        <begin position="225"/>
        <end position="235"/>
    </location>
</feature>
<dbReference type="Pfam" id="PF00017">
    <property type="entry name" value="SH2"/>
    <property type="match status" value="1"/>
</dbReference>
<reference evidence="7" key="1">
    <citation type="submission" date="2025-08" db="UniProtKB">
        <authorList>
            <consortium name="RefSeq"/>
        </authorList>
    </citation>
    <scope>IDENTIFICATION</scope>
    <source>
        <tissue evidence="7">Sperm</tissue>
    </source>
</reference>
<dbReference type="SMART" id="SM00462">
    <property type="entry name" value="PTB"/>
    <property type="match status" value="1"/>
</dbReference>
<dbReference type="PRINTS" id="PR00629">
    <property type="entry name" value="SHCPIDOMAIN"/>
</dbReference>
<dbReference type="Proteomes" id="UP001318040">
    <property type="component" value="Chromosome 40"/>
</dbReference>
<protein>
    <submittedName>
        <fullName evidence="7">SHC-transforming protein 1-like</fullName>
    </submittedName>
</protein>
<keyword evidence="6" id="KW-1185">Reference proteome</keyword>
<dbReference type="PANTHER" id="PTHR10337:SF11">
    <property type="entry name" value="DSHC PROTEIN"/>
    <property type="match status" value="1"/>
</dbReference>
<evidence type="ECO:0000313" key="7">
    <source>
        <dbReference type="RefSeq" id="XP_032824520.1"/>
    </source>
</evidence>
<feature type="domain" description="PID" evidence="4">
    <location>
        <begin position="257"/>
        <end position="419"/>
    </location>
</feature>
<evidence type="ECO:0000256" key="1">
    <source>
        <dbReference type="ARBA" id="ARBA00022999"/>
    </source>
</evidence>
<dbReference type="GO" id="GO:0030971">
    <property type="term" value="F:receptor tyrosine kinase binding"/>
    <property type="evidence" value="ECO:0007669"/>
    <property type="project" value="TreeGrafter"/>
</dbReference>
<dbReference type="GO" id="GO:0007169">
    <property type="term" value="P:cell surface receptor protein tyrosine kinase signaling pathway"/>
    <property type="evidence" value="ECO:0007669"/>
    <property type="project" value="TreeGrafter"/>
</dbReference>
<dbReference type="GO" id="GO:0005886">
    <property type="term" value="C:plasma membrane"/>
    <property type="evidence" value="ECO:0007669"/>
    <property type="project" value="TreeGrafter"/>
</dbReference>
<dbReference type="PROSITE" id="PS50001">
    <property type="entry name" value="SH2"/>
    <property type="match status" value="1"/>
</dbReference>
<keyword evidence="1 2" id="KW-0727">SH2 domain</keyword>
<dbReference type="InterPro" id="IPR051235">
    <property type="entry name" value="CEP152/SHC-Transforming"/>
</dbReference>
<dbReference type="InterPro" id="IPR036860">
    <property type="entry name" value="SH2_dom_sf"/>
</dbReference>
<proteinExistence type="predicted"/>
<evidence type="ECO:0000259" key="5">
    <source>
        <dbReference type="PROSITE" id="PS50001"/>
    </source>
</evidence>
<dbReference type="RefSeq" id="XP_032824520.1">
    <property type="nucleotide sequence ID" value="XM_032968629.1"/>
</dbReference>
<feature type="region of interest" description="Disordered" evidence="3">
    <location>
        <begin position="222"/>
        <end position="242"/>
    </location>
</feature>
<dbReference type="Pfam" id="PF00640">
    <property type="entry name" value="PID"/>
    <property type="match status" value="1"/>
</dbReference>
<dbReference type="AlphaFoldDB" id="A0AAJ7TWZ3"/>
<dbReference type="CDD" id="cd09925">
    <property type="entry name" value="SH2_SHC"/>
    <property type="match status" value="1"/>
</dbReference>
<dbReference type="FunFam" id="2.30.29.30:FF:000036">
    <property type="entry name" value="SHC-transforming protein 1 isoform 3"/>
    <property type="match status" value="1"/>
</dbReference>
<evidence type="ECO:0000256" key="3">
    <source>
        <dbReference type="SAM" id="MobiDB-lite"/>
    </source>
</evidence>
<dbReference type="SUPFAM" id="SSF50729">
    <property type="entry name" value="PH domain-like"/>
    <property type="match status" value="1"/>
</dbReference>
<name>A0AAJ7TWZ3_PETMA</name>
<feature type="compositionally biased region" description="Gly residues" evidence="3">
    <location>
        <begin position="157"/>
        <end position="174"/>
    </location>
</feature>
<dbReference type="SUPFAM" id="SSF55550">
    <property type="entry name" value="SH2 domain"/>
    <property type="match status" value="1"/>
</dbReference>
<dbReference type="InterPro" id="IPR006019">
    <property type="entry name" value="PID_Shc-like"/>
</dbReference>
<dbReference type="GO" id="GO:0035556">
    <property type="term" value="P:intracellular signal transduction"/>
    <property type="evidence" value="ECO:0007669"/>
    <property type="project" value="InterPro"/>
</dbReference>
<gene>
    <name evidence="7" type="primary">LOC116950676</name>
</gene>
<feature type="compositionally biased region" description="Low complexity" evidence="3">
    <location>
        <begin position="60"/>
        <end position="72"/>
    </location>
</feature>
<dbReference type="CDD" id="cd01209">
    <property type="entry name" value="PTB_Shc"/>
    <property type="match status" value="1"/>
</dbReference>